<name>A0A835IN23_9MAGN</name>
<feature type="region of interest" description="Disordered" evidence="2">
    <location>
        <begin position="1"/>
        <end position="34"/>
    </location>
</feature>
<dbReference type="InterPro" id="IPR053266">
    <property type="entry name" value="Zinc_finger_protein_7"/>
</dbReference>
<dbReference type="GO" id="GO:0008270">
    <property type="term" value="F:zinc ion binding"/>
    <property type="evidence" value="ECO:0007669"/>
    <property type="project" value="UniProtKB-KW"/>
</dbReference>
<organism evidence="4 5">
    <name type="scientific">Coptis chinensis</name>
    <dbReference type="NCBI Taxonomy" id="261450"/>
    <lineage>
        <taxon>Eukaryota</taxon>
        <taxon>Viridiplantae</taxon>
        <taxon>Streptophyta</taxon>
        <taxon>Embryophyta</taxon>
        <taxon>Tracheophyta</taxon>
        <taxon>Spermatophyta</taxon>
        <taxon>Magnoliopsida</taxon>
        <taxon>Ranunculales</taxon>
        <taxon>Ranunculaceae</taxon>
        <taxon>Coptidoideae</taxon>
        <taxon>Coptis</taxon>
    </lineage>
</organism>
<gene>
    <name evidence="4" type="ORF">IFM89_029215</name>
</gene>
<proteinExistence type="predicted"/>
<dbReference type="PROSITE" id="PS50157">
    <property type="entry name" value="ZINC_FINGER_C2H2_2"/>
    <property type="match status" value="1"/>
</dbReference>
<reference evidence="4 5" key="1">
    <citation type="submission" date="2020-10" db="EMBL/GenBank/DDBJ databases">
        <title>The Coptis chinensis genome and diversification of protoberbering-type alkaloids.</title>
        <authorList>
            <person name="Wang B."/>
            <person name="Shu S."/>
            <person name="Song C."/>
            <person name="Liu Y."/>
        </authorList>
    </citation>
    <scope>NUCLEOTIDE SEQUENCE [LARGE SCALE GENOMIC DNA]</scope>
    <source>
        <strain evidence="4">HL-2020</strain>
        <tissue evidence="4">Leaf</tissue>
    </source>
</reference>
<dbReference type="InterPro" id="IPR013087">
    <property type="entry name" value="Znf_C2H2_type"/>
</dbReference>
<feature type="domain" description="C2H2-type" evidence="3">
    <location>
        <begin position="66"/>
        <end position="93"/>
    </location>
</feature>
<comment type="caution">
    <text evidence="4">The sequence shown here is derived from an EMBL/GenBank/DDBJ whole genome shotgun (WGS) entry which is preliminary data.</text>
</comment>
<dbReference type="PANTHER" id="PTHR47593:SF8">
    <property type="entry name" value="OS12G0581900 PROTEIN"/>
    <property type="match status" value="1"/>
</dbReference>
<dbReference type="SUPFAM" id="SSF57667">
    <property type="entry name" value="beta-beta-alpha zinc fingers"/>
    <property type="match status" value="1"/>
</dbReference>
<dbReference type="InterPro" id="IPR036236">
    <property type="entry name" value="Znf_C2H2_sf"/>
</dbReference>
<evidence type="ECO:0000259" key="3">
    <source>
        <dbReference type="PROSITE" id="PS50157"/>
    </source>
</evidence>
<dbReference type="Proteomes" id="UP000631114">
    <property type="component" value="Unassembled WGS sequence"/>
</dbReference>
<keyword evidence="1" id="KW-0479">Metal-binding</keyword>
<dbReference type="EMBL" id="JADFTS010000002">
    <property type="protein sequence ID" value="KAF9621995.1"/>
    <property type="molecule type" value="Genomic_DNA"/>
</dbReference>
<feature type="region of interest" description="Disordered" evidence="2">
    <location>
        <begin position="174"/>
        <end position="196"/>
    </location>
</feature>
<accession>A0A835IN23</accession>
<evidence type="ECO:0000256" key="1">
    <source>
        <dbReference type="PROSITE-ProRule" id="PRU00042"/>
    </source>
</evidence>
<dbReference type="Gene3D" id="3.30.160.60">
    <property type="entry name" value="Classic Zinc Finger"/>
    <property type="match status" value="1"/>
</dbReference>
<protein>
    <recommendedName>
        <fullName evidence="3">C2H2-type domain-containing protein</fullName>
    </recommendedName>
</protein>
<dbReference type="OrthoDB" id="1933825at2759"/>
<sequence length="196" mass="21943">MNNFQRGGEENTRNNKSRTSHENEEEGVGGEEDLGEWLKLGLGRNGCHREVDDSDTQSKPNPNKIFSCNFCNRKFYSSQALGGHQNAHKRERGAARRYHSHSQRMMSIMGSLNFNAPNDRSLGVQTHSFQKPSREGYHMGARFSDSNDGFGPISSSKPFLHDASSGSMWPGSFHVGPSLHPKQPSDQLKLDLNLRL</sequence>
<dbReference type="AlphaFoldDB" id="A0A835IN23"/>
<keyword evidence="1" id="KW-0862">Zinc</keyword>
<keyword evidence="1" id="KW-0863">Zinc-finger</keyword>
<evidence type="ECO:0000256" key="2">
    <source>
        <dbReference type="SAM" id="MobiDB-lite"/>
    </source>
</evidence>
<keyword evidence="5" id="KW-1185">Reference proteome</keyword>
<evidence type="ECO:0000313" key="4">
    <source>
        <dbReference type="EMBL" id="KAF9621995.1"/>
    </source>
</evidence>
<evidence type="ECO:0000313" key="5">
    <source>
        <dbReference type="Proteomes" id="UP000631114"/>
    </source>
</evidence>
<feature type="compositionally biased region" description="Acidic residues" evidence="2">
    <location>
        <begin position="23"/>
        <end position="34"/>
    </location>
</feature>
<dbReference type="PROSITE" id="PS00028">
    <property type="entry name" value="ZINC_FINGER_C2H2_1"/>
    <property type="match status" value="1"/>
</dbReference>
<dbReference type="PANTHER" id="PTHR47593">
    <property type="entry name" value="ZINC FINGER PROTEIN 4-LIKE"/>
    <property type="match status" value="1"/>
</dbReference>